<dbReference type="Pfam" id="PF03629">
    <property type="entry name" value="SASA"/>
    <property type="match status" value="1"/>
</dbReference>
<dbReference type="InterPro" id="IPR039329">
    <property type="entry name" value="SIAE"/>
</dbReference>
<dbReference type="GO" id="GO:0001681">
    <property type="term" value="F:sialate O-acetylesterase activity"/>
    <property type="evidence" value="ECO:0007669"/>
    <property type="project" value="InterPro"/>
</dbReference>
<dbReference type="InterPro" id="IPR036514">
    <property type="entry name" value="SGNH_hydro_sf"/>
</dbReference>
<sequence>MPFFYSTACWLRLWCTPCLFIFLSITAKAEITLPAIIGDHMVLQQQTTAQIWGWTSRSNEAIRVWASWGSDTVTTKAVRGDWKVALPTPKAGGPHTLYIAGHDTVVVKDVLIGEVWLASGQSNMEMPVDSIHAGFPGMTNFREEIAQADQPEIRLFLVQKRVADAPQLDVQGEWKVCSSESVRDFSAVAYAFADRLHSTLSRPIGMIASSWGGTNAEVWMPADSVLGDSLLTSPFVGLKEGNRWPSLPGKAYNAMIYPLRHFALKGAIWYQGESNRLRPETYPQVMAKLINTWRSHWGDEMPFYFSEIAPYKYWSARELVPYLKQAQAECMEIPYTGMVVTNDLGDLGHIHPRSKRQVGERLAAWALAKDYQVDVAYSGPVYKSHTIDRRKVVVNFAFAEGLKSVDGPLRDFEVSNEQGEWFSATAKIINGQVHVWAKEVRNPAAVRFAWSDVAEPNLVNAAGLPAACFNTAP</sequence>
<reference evidence="3 4" key="1">
    <citation type="submission" date="2018-07" db="EMBL/GenBank/DDBJ databases">
        <title>Genomic Encyclopedia of Type Strains, Phase IV (KMG-IV): sequencing the most valuable type-strain genomes for metagenomic binning, comparative biology and taxonomic classification.</title>
        <authorList>
            <person name="Goeker M."/>
        </authorList>
    </citation>
    <scope>NUCLEOTIDE SEQUENCE [LARGE SCALE GENOMIC DNA]</scope>
    <source>
        <strain evidence="3 4">DSM 4134</strain>
    </source>
</reference>
<evidence type="ECO:0000313" key="4">
    <source>
        <dbReference type="Proteomes" id="UP000256779"/>
    </source>
</evidence>
<dbReference type="RefSeq" id="WP_115866734.1">
    <property type="nucleotide sequence ID" value="NZ_QREG01000002.1"/>
</dbReference>
<keyword evidence="1" id="KW-0378">Hydrolase</keyword>
<dbReference type="Gene3D" id="3.40.50.1110">
    <property type="entry name" value="SGNH hydrolase"/>
    <property type="match status" value="1"/>
</dbReference>
<feature type="domain" description="Sialate O-acetylesterase" evidence="2">
    <location>
        <begin position="114"/>
        <end position="365"/>
    </location>
</feature>
<evidence type="ECO:0000259" key="2">
    <source>
        <dbReference type="Pfam" id="PF03629"/>
    </source>
</evidence>
<evidence type="ECO:0000256" key="1">
    <source>
        <dbReference type="ARBA" id="ARBA00022801"/>
    </source>
</evidence>
<dbReference type="PANTHER" id="PTHR22901:SF0">
    <property type="entry name" value="SIALATE O-ACETYLESTERASE"/>
    <property type="match status" value="1"/>
</dbReference>
<dbReference type="InterPro" id="IPR005181">
    <property type="entry name" value="SASA"/>
</dbReference>
<name>A0A3D9L7B0_MARFU</name>
<comment type="caution">
    <text evidence="3">The sequence shown here is derived from an EMBL/GenBank/DDBJ whole genome shotgun (WGS) entry which is preliminary data.</text>
</comment>
<proteinExistence type="predicted"/>
<gene>
    <name evidence="3" type="ORF">C7460_102230</name>
</gene>
<dbReference type="PANTHER" id="PTHR22901">
    <property type="entry name" value="SIALATE O-ACETYLESTERASE"/>
    <property type="match status" value="1"/>
</dbReference>
<accession>A0A3D9L7B0</accession>
<dbReference type="GO" id="GO:0005975">
    <property type="term" value="P:carbohydrate metabolic process"/>
    <property type="evidence" value="ECO:0007669"/>
    <property type="project" value="TreeGrafter"/>
</dbReference>
<organism evidence="3 4">
    <name type="scientific">Marinoscillum furvescens DSM 4134</name>
    <dbReference type="NCBI Taxonomy" id="1122208"/>
    <lineage>
        <taxon>Bacteria</taxon>
        <taxon>Pseudomonadati</taxon>
        <taxon>Bacteroidota</taxon>
        <taxon>Cytophagia</taxon>
        <taxon>Cytophagales</taxon>
        <taxon>Reichenbachiellaceae</taxon>
        <taxon>Marinoscillum</taxon>
    </lineage>
</organism>
<dbReference type="OrthoDB" id="9816001at2"/>
<dbReference type="SUPFAM" id="SSF52266">
    <property type="entry name" value="SGNH hydrolase"/>
    <property type="match status" value="1"/>
</dbReference>
<evidence type="ECO:0000313" key="3">
    <source>
        <dbReference type="EMBL" id="REE02205.1"/>
    </source>
</evidence>
<dbReference type="EMBL" id="QREG01000002">
    <property type="protein sequence ID" value="REE02205.1"/>
    <property type="molecule type" value="Genomic_DNA"/>
</dbReference>
<dbReference type="Proteomes" id="UP000256779">
    <property type="component" value="Unassembled WGS sequence"/>
</dbReference>
<keyword evidence="4" id="KW-1185">Reference proteome</keyword>
<dbReference type="AlphaFoldDB" id="A0A3D9L7B0"/>
<protein>
    <submittedName>
        <fullName evidence="3">Sialate O-acetylesterase</fullName>
    </submittedName>
</protein>